<sequence>MKILVIAEKPSVGKELARVLGATQKSKNYIEGKDYIVTWALGHLLGLKMPEDYKKEWATWDMESLPLIPPKMATKPLKNTGHQLKAIKQLATRKDVSSAVIATDAGREGELVARWILEYVHFNKPVKRLWISSQTDKAIKDGFKNLKPSQAYDHLYDSAIARSQADWLVGLNVTRALTVKYQDSLSAGRVQTPTLAMVRQQEEKIEKFVPETFYTVSLLSNGEKAQVTEGAATKFSDRKEAESLATRLKNQAVKVVEVKEKQQIEYAPLPYDLTELQRDANKRYQFSAKKTLGLMQNLYERHKVLSYPRTDSKHLTTDMAATMKDRLLAIQGFDPERVKIALKNGGKTTNKSVYNNSKVTDHHGIIPTEERPRAEKMDNDELRIYRMVVERFLGLFLPAYQAVKHTYTLGVDGISFKLTQEKVIEKGWKAEAVVSSQTSYKKGEVLGNPSFTVNKHLTEAPSRLTEASLLQKMEKTGLGTPATRAEIIEKLISSDLMERNQNKLSVSPKGRQLLTLVNPALVTPDLTAQWEKSLEEIANGKLKKDQFIKQIESETSRLVKEIKTSNRNYTDHSLTNKVCPECGEKLKEKSGRDGKILVCSSSECSYRRRKDPKVSMHRCSQCHKKMEVHEGKNGAYFKCKYCNISEKIGDKKNKKMSKHEEKKMLKKYSQPTEEVESPLALALKAAMADSED</sequence>
<dbReference type="SMART" id="SM00437">
    <property type="entry name" value="TOP1Ac"/>
    <property type="match status" value="1"/>
</dbReference>
<dbReference type="SMART" id="SM00436">
    <property type="entry name" value="TOP1Bc"/>
    <property type="match status" value="1"/>
</dbReference>
<evidence type="ECO:0000256" key="13">
    <source>
        <dbReference type="SAM" id="MobiDB-lite"/>
    </source>
</evidence>
<dbReference type="GO" id="GO:0006310">
    <property type="term" value="P:DNA recombination"/>
    <property type="evidence" value="ECO:0007669"/>
    <property type="project" value="TreeGrafter"/>
</dbReference>
<keyword evidence="4" id="KW-0479">Metal-binding</keyword>
<dbReference type="InterPro" id="IPR003601">
    <property type="entry name" value="Topo_IA_2"/>
</dbReference>
<evidence type="ECO:0000259" key="14">
    <source>
        <dbReference type="PROSITE" id="PS50880"/>
    </source>
</evidence>
<dbReference type="Gene3D" id="1.10.460.10">
    <property type="entry name" value="Topoisomerase I, domain 2"/>
    <property type="match status" value="1"/>
</dbReference>
<protein>
    <recommendedName>
        <fullName evidence="3">DNA topoisomerase</fullName>
        <ecNumber evidence="3">5.6.2.1</ecNumber>
    </recommendedName>
    <alternativeName>
        <fullName evidence="12">Omega-protein</fullName>
    </alternativeName>
    <alternativeName>
        <fullName evidence="11">Relaxing enzyme</fullName>
    </alternativeName>
    <alternativeName>
        <fullName evidence="9">Swivelase</fullName>
    </alternativeName>
    <alternativeName>
        <fullName evidence="10">Untwisting enzyme</fullName>
    </alternativeName>
</protein>
<dbReference type="Gene3D" id="1.10.290.10">
    <property type="entry name" value="Topoisomerase I, domain 4"/>
    <property type="match status" value="1"/>
</dbReference>
<evidence type="ECO:0000259" key="15">
    <source>
        <dbReference type="PROSITE" id="PS52039"/>
    </source>
</evidence>
<evidence type="ECO:0000256" key="8">
    <source>
        <dbReference type="ARBA" id="ARBA00023235"/>
    </source>
</evidence>
<comment type="caution">
    <text evidence="16">The sequence shown here is derived from an EMBL/GenBank/DDBJ whole genome shotgun (WGS) entry which is preliminary data.</text>
</comment>
<dbReference type="GO" id="GO:0043597">
    <property type="term" value="C:cytoplasmic replication fork"/>
    <property type="evidence" value="ECO:0007669"/>
    <property type="project" value="TreeGrafter"/>
</dbReference>
<evidence type="ECO:0000256" key="3">
    <source>
        <dbReference type="ARBA" id="ARBA00012891"/>
    </source>
</evidence>
<evidence type="ECO:0000256" key="10">
    <source>
        <dbReference type="ARBA" id="ARBA00031985"/>
    </source>
</evidence>
<dbReference type="CDD" id="cd03362">
    <property type="entry name" value="TOPRIM_TopoIA_TopoIII"/>
    <property type="match status" value="1"/>
</dbReference>
<dbReference type="GO" id="GO:0006265">
    <property type="term" value="P:DNA topological change"/>
    <property type="evidence" value="ECO:0007669"/>
    <property type="project" value="InterPro"/>
</dbReference>
<feature type="region of interest" description="Disordered" evidence="13">
    <location>
        <begin position="652"/>
        <end position="671"/>
    </location>
</feature>
<comment type="catalytic activity">
    <reaction evidence="1">
        <text>ATP-independent breakage of single-stranded DNA, followed by passage and rejoining.</text>
        <dbReference type="EC" id="5.6.2.1"/>
    </reaction>
</comment>
<dbReference type="InterPro" id="IPR013825">
    <property type="entry name" value="Topo_IA_cen_sub2"/>
</dbReference>
<proteinExistence type="inferred from homology"/>
<name>A0AAW9JPC2_CARML</name>
<dbReference type="EMBL" id="JAVBVO010000003">
    <property type="protein sequence ID" value="MDZ5758317.1"/>
    <property type="molecule type" value="Genomic_DNA"/>
</dbReference>
<dbReference type="Pfam" id="PF01751">
    <property type="entry name" value="Toprim"/>
    <property type="match status" value="1"/>
</dbReference>
<comment type="similarity">
    <text evidence="2">Belongs to the type IA topoisomerase family.</text>
</comment>
<evidence type="ECO:0000313" key="16">
    <source>
        <dbReference type="EMBL" id="MDZ5758317.1"/>
    </source>
</evidence>
<dbReference type="PROSITE" id="PS00396">
    <property type="entry name" value="TOPO_IA_1"/>
    <property type="match status" value="1"/>
</dbReference>
<dbReference type="InterPro" id="IPR023405">
    <property type="entry name" value="Topo_IA_core_domain"/>
</dbReference>
<organism evidence="16 17">
    <name type="scientific">Carnobacterium maltaromaticum</name>
    <name type="common">Carnobacterium piscicola</name>
    <dbReference type="NCBI Taxonomy" id="2751"/>
    <lineage>
        <taxon>Bacteria</taxon>
        <taxon>Bacillati</taxon>
        <taxon>Bacillota</taxon>
        <taxon>Bacilli</taxon>
        <taxon>Lactobacillales</taxon>
        <taxon>Carnobacteriaceae</taxon>
        <taxon>Carnobacterium</taxon>
    </lineage>
</organism>
<dbReference type="GO" id="GO:0003917">
    <property type="term" value="F:DNA topoisomerase type I (single strand cut, ATP-independent) activity"/>
    <property type="evidence" value="ECO:0007669"/>
    <property type="project" value="UniProtKB-EC"/>
</dbReference>
<dbReference type="NCBIfam" id="NF005829">
    <property type="entry name" value="PRK07726.1"/>
    <property type="match status" value="1"/>
</dbReference>
<evidence type="ECO:0000256" key="1">
    <source>
        <dbReference type="ARBA" id="ARBA00000213"/>
    </source>
</evidence>
<dbReference type="InterPro" id="IPR013497">
    <property type="entry name" value="Topo_IA_cen"/>
</dbReference>
<dbReference type="PROSITE" id="PS50880">
    <property type="entry name" value="TOPRIM"/>
    <property type="match status" value="1"/>
</dbReference>
<dbReference type="Gene3D" id="2.70.20.10">
    <property type="entry name" value="Topoisomerase I, domain 3"/>
    <property type="match status" value="1"/>
</dbReference>
<dbReference type="InterPro" id="IPR023406">
    <property type="entry name" value="Topo_IA_AS"/>
</dbReference>
<evidence type="ECO:0000256" key="11">
    <source>
        <dbReference type="ARBA" id="ARBA00032235"/>
    </source>
</evidence>
<dbReference type="InterPro" id="IPR005738">
    <property type="entry name" value="TopoIII"/>
</dbReference>
<dbReference type="InterPro" id="IPR013824">
    <property type="entry name" value="Topo_IA_cen_sub1"/>
</dbReference>
<dbReference type="PRINTS" id="PR00417">
    <property type="entry name" value="PRTPISMRASEI"/>
</dbReference>
<gene>
    <name evidence="16" type="ORF">RAK27_06545</name>
</gene>
<dbReference type="EC" id="5.6.2.1" evidence="3"/>
<reference evidence="16" key="1">
    <citation type="submission" date="2023-08" db="EMBL/GenBank/DDBJ databases">
        <title>Genomic characterization of piscicolin 126 produced by Carnobacterium maltaromaticum CM22 strain isolated from salmon (Salmo salar).</title>
        <authorList>
            <person name="Gonzalez-Gragera E."/>
            <person name="Garcia-Lopez J.D."/>
            <person name="Teso-Perez C."/>
            <person name="Gimenez-Hernandez I."/>
            <person name="Peralta-Sanchez J.M."/>
            <person name="Valdivia E."/>
            <person name="Montalban-Lopez M."/>
            <person name="Martin-Platero A.M."/>
            <person name="Banos A."/>
            <person name="Martinez-Bueno M."/>
        </authorList>
    </citation>
    <scope>NUCLEOTIDE SEQUENCE</scope>
    <source>
        <strain evidence="16">CM22</strain>
    </source>
</reference>
<dbReference type="GO" id="GO:0006281">
    <property type="term" value="P:DNA repair"/>
    <property type="evidence" value="ECO:0007669"/>
    <property type="project" value="TreeGrafter"/>
</dbReference>
<dbReference type="AlphaFoldDB" id="A0AAW9JPC2"/>
<dbReference type="RefSeq" id="WP_056999532.1">
    <property type="nucleotide sequence ID" value="NZ_BJOJ01000017.1"/>
</dbReference>
<dbReference type="InterPro" id="IPR034144">
    <property type="entry name" value="TOPRIM_TopoIII"/>
</dbReference>
<evidence type="ECO:0000256" key="2">
    <source>
        <dbReference type="ARBA" id="ARBA00009446"/>
    </source>
</evidence>
<dbReference type="InterPro" id="IPR006171">
    <property type="entry name" value="TOPRIM_dom"/>
</dbReference>
<dbReference type="SUPFAM" id="SSF56712">
    <property type="entry name" value="Prokaryotic type I DNA topoisomerase"/>
    <property type="match status" value="1"/>
</dbReference>
<keyword evidence="8 16" id="KW-0413">Isomerase</keyword>
<dbReference type="InterPro" id="IPR003602">
    <property type="entry name" value="Topo_IA_DNA-bd_dom"/>
</dbReference>
<dbReference type="NCBIfam" id="TIGR01056">
    <property type="entry name" value="topB"/>
    <property type="match status" value="1"/>
</dbReference>
<dbReference type="PROSITE" id="PS52039">
    <property type="entry name" value="TOPO_IA_2"/>
    <property type="match status" value="1"/>
</dbReference>
<dbReference type="Gene3D" id="3.40.50.140">
    <property type="match status" value="1"/>
</dbReference>
<dbReference type="Proteomes" id="UP001290462">
    <property type="component" value="Unassembled WGS sequence"/>
</dbReference>
<dbReference type="InterPro" id="IPR013826">
    <property type="entry name" value="Topo_IA_cen_sub3"/>
</dbReference>
<evidence type="ECO:0000256" key="4">
    <source>
        <dbReference type="ARBA" id="ARBA00022723"/>
    </source>
</evidence>
<accession>A0AAW9JPC2</accession>
<keyword evidence="7" id="KW-0238">DNA-binding</keyword>
<evidence type="ECO:0000256" key="7">
    <source>
        <dbReference type="ARBA" id="ARBA00023125"/>
    </source>
</evidence>
<evidence type="ECO:0000256" key="9">
    <source>
        <dbReference type="ARBA" id="ARBA00030003"/>
    </source>
</evidence>
<feature type="domain" description="Topo IA-type catalytic" evidence="15">
    <location>
        <begin position="152"/>
        <end position="559"/>
    </location>
</feature>
<dbReference type="PANTHER" id="PTHR11390">
    <property type="entry name" value="PROKARYOTIC DNA TOPOISOMERASE"/>
    <property type="match status" value="1"/>
</dbReference>
<dbReference type="GO" id="GO:0003677">
    <property type="term" value="F:DNA binding"/>
    <property type="evidence" value="ECO:0007669"/>
    <property type="project" value="UniProtKB-KW"/>
</dbReference>
<dbReference type="InterPro" id="IPR000380">
    <property type="entry name" value="Topo_IA"/>
</dbReference>
<dbReference type="CDD" id="cd00186">
    <property type="entry name" value="TOP1Ac"/>
    <property type="match status" value="1"/>
</dbReference>
<dbReference type="Pfam" id="PF01131">
    <property type="entry name" value="Topoisom_bac"/>
    <property type="match status" value="1"/>
</dbReference>
<keyword evidence="5" id="KW-0460">Magnesium</keyword>
<evidence type="ECO:0000256" key="12">
    <source>
        <dbReference type="ARBA" id="ARBA00032877"/>
    </source>
</evidence>
<dbReference type="PANTHER" id="PTHR11390:SF21">
    <property type="entry name" value="DNA TOPOISOMERASE 3-ALPHA"/>
    <property type="match status" value="1"/>
</dbReference>
<evidence type="ECO:0000313" key="17">
    <source>
        <dbReference type="Proteomes" id="UP001290462"/>
    </source>
</evidence>
<dbReference type="GO" id="GO:0046872">
    <property type="term" value="F:metal ion binding"/>
    <property type="evidence" value="ECO:0007669"/>
    <property type="project" value="UniProtKB-KW"/>
</dbReference>
<feature type="domain" description="Toprim" evidence="14">
    <location>
        <begin position="2"/>
        <end position="135"/>
    </location>
</feature>
<keyword evidence="6" id="KW-0799">Topoisomerase</keyword>
<evidence type="ECO:0000256" key="6">
    <source>
        <dbReference type="ARBA" id="ARBA00023029"/>
    </source>
</evidence>
<evidence type="ECO:0000256" key="5">
    <source>
        <dbReference type="ARBA" id="ARBA00022842"/>
    </source>
</evidence>
<dbReference type="SMART" id="SM00493">
    <property type="entry name" value="TOPRIM"/>
    <property type="match status" value="1"/>
</dbReference>